<keyword evidence="3" id="KW-1185">Reference proteome</keyword>
<comment type="similarity">
    <text evidence="1">Belongs to the bactofilin family.</text>
</comment>
<dbReference type="AlphaFoldDB" id="A0A1M4UJ13"/>
<name>A0A1M4UJ13_9BACT</name>
<dbReference type="EMBL" id="FQUU01000002">
    <property type="protein sequence ID" value="SHE56543.1"/>
    <property type="molecule type" value="Genomic_DNA"/>
</dbReference>
<gene>
    <name evidence="2" type="ORF">SAMN02745131_00669</name>
</gene>
<dbReference type="Proteomes" id="UP000184048">
    <property type="component" value="Unassembled WGS sequence"/>
</dbReference>
<accession>A0A1M4UJ13</accession>
<proteinExistence type="inferred from homology"/>
<dbReference type="RefSeq" id="WP_072833816.1">
    <property type="nucleotide sequence ID" value="NZ_FQUU01000002.1"/>
</dbReference>
<dbReference type="OrthoDB" id="5432602at2"/>
<dbReference type="Pfam" id="PF04519">
    <property type="entry name" value="Bactofilin"/>
    <property type="match status" value="1"/>
</dbReference>
<dbReference type="PANTHER" id="PTHR35024:SF4">
    <property type="entry name" value="POLYMER-FORMING CYTOSKELETAL PROTEIN"/>
    <property type="match status" value="1"/>
</dbReference>
<sequence length="138" mass="14434">MFNKEKTNGISDKIGNSATLISEGTNLQGDVKSENDLRIDGTIHGNVISSAKVVIGPTGYVEGNIHGKQADITGKVNGNITVMEVLQLRGESNVQGNIHAATLQIDPTAIFNGQCQMGAVPASVVVMSTVDEQTAEAK</sequence>
<dbReference type="PANTHER" id="PTHR35024">
    <property type="entry name" value="HYPOTHETICAL CYTOSOLIC PROTEIN"/>
    <property type="match status" value="1"/>
</dbReference>
<dbReference type="STRING" id="1121884.SAMN02745131_00669"/>
<dbReference type="InterPro" id="IPR007607">
    <property type="entry name" value="BacA/B"/>
</dbReference>
<organism evidence="2 3">
    <name type="scientific">Flavisolibacter ginsengisoli DSM 18119</name>
    <dbReference type="NCBI Taxonomy" id="1121884"/>
    <lineage>
        <taxon>Bacteria</taxon>
        <taxon>Pseudomonadati</taxon>
        <taxon>Bacteroidota</taxon>
        <taxon>Chitinophagia</taxon>
        <taxon>Chitinophagales</taxon>
        <taxon>Chitinophagaceae</taxon>
        <taxon>Flavisolibacter</taxon>
    </lineage>
</organism>
<evidence type="ECO:0000256" key="1">
    <source>
        <dbReference type="ARBA" id="ARBA00044755"/>
    </source>
</evidence>
<evidence type="ECO:0000313" key="3">
    <source>
        <dbReference type="Proteomes" id="UP000184048"/>
    </source>
</evidence>
<protein>
    <submittedName>
        <fullName evidence="2">Protein CcmA, bactofilin family</fullName>
    </submittedName>
</protein>
<evidence type="ECO:0000313" key="2">
    <source>
        <dbReference type="EMBL" id="SHE56543.1"/>
    </source>
</evidence>
<reference evidence="2 3" key="1">
    <citation type="submission" date="2016-11" db="EMBL/GenBank/DDBJ databases">
        <authorList>
            <person name="Jaros S."/>
            <person name="Januszkiewicz K."/>
            <person name="Wedrychowicz H."/>
        </authorList>
    </citation>
    <scope>NUCLEOTIDE SEQUENCE [LARGE SCALE GENOMIC DNA]</scope>
    <source>
        <strain evidence="2 3">DSM 18119</strain>
    </source>
</reference>